<dbReference type="InterPro" id="IPR013912">
    <property type="entry name" value="Adenylate_cyclase-assoc_CAP_C"/>
</dbReference>
<protein>
    <recommendedName>
        <fullName evidence="3">C-CAP/cofactor C-like domain-containing protein</fullName>
    </recommendedName>
</protein>
<dbReference type="InterPro" id="IPR017901">
    <property type="entry name" value="C-CAP_CF_C-like"/>
</dbReference>
<feature type="region of interest" description="Disordered" evidence="2">
    <location>
        <begin position="278"/>
        <end position="309"/>
    </location>
</feature>
<feature type="compositionally biased region" description="Basic and acidic residues" evidence="2">
    <location>
        <begin position="278"/>
        <end position="287"/>
    </location>
</feature>
<gene>
    <name evidence="4" type="ORF">CDAUBV1_LOCUS12723</name>
</gene>
<evidence type="ECO:0000256" key="2">
    <source>
        <dbReference type="SAM" id="MobiDB-lite"/>
    </source>
</evidence>
<dbReference type="GO" id="GO:0007015">
    <property type="term" value="P:actin filament organization"/>
    <property type="evidence" value="ECO:0007669"/>
    <property type="project" value="TreeGrafter"/>
</dbReference>
<dbReference type="InterPro" id="IPR001837">
    <property type="entry name" value="Adenylate_cyclase-assoc_CAP"/>
</dbReference>
<dbReference type="InterPro" id="IPR028417">
    <property type="entry name" value="CAP_CS_C"/>
</dbReference>
<evidence type="ECO:0000256" key="1">
    <source>
        <dbReference type="ARBA" id="ARBA00007659"/>
    </source>
</evidence>
<comment type="caution">
    <text evidence="4">The sequence shown here is derived from an EMBL/GenBank/DDBJ whole genome shotgun (WGS) entry which is preliminary data.</text>
</comment>
<dbReference type="SUPFAM" id="SSF69340">
    <property type="entry name" value="C-terminal domain of adenylylcyclase associated protein"/>
    <property type="match status" value="1"/>
</dbReference>
<dbReference type="PANTHER" id="PTHR10652:SF0">
    <property type="entry name" value="ADENYLYL CYCLASE-ASSOCIATED PROTEIN"/>
    <property type="match status" value="1"/>
</dbReference>
<dbReference type="Gene3D" id="2.160.20.70">
    <property type="match status" value="1"/>
</dbReference>
<dbReference type="PANTHER" id="PTHR10652">
    <property type="entry name" value="ADENYLYL CYCLASE-ASSOCIATED PROTEIN"/>
    <property type="match status" value="1"/>
</dbReference>
<dbReference type="Proteomes" id="UP001497525">
    <property type="component" value="Unassembled WGS sequence"/>
</dbReference>
<dbReference type="SMART" id="SM00673">
    <property type="entry name" value="CARP"/>
    <property type="match status" value="2"/>
</dbReference>
<evidence type="ECO:0000259" key="3">
    <source>
        <dbReference type="PROSITE" id="PS51329"/>
    </source>
</evidence>
<dbReference type="InterPro" id="IPR016098">
    <property type="entry name" value="CAP/MinC_C"/>
</dbReference>
<name>A0AAV2TT33_CALDB</name>
<reference evidence="4" key="1">
    <citation type="submission" date="2024-06" db="EMBL/GenBank/DDBJ databases">
        <authorList>
            <person name="Liu X."/>
            <person name="Lenzi L."/>
            <person name="Haldenby T S."/>
            <person name="Uol C."/>
        </authorList>
    </citation>
    <scope>NUCLEOTIDE SEQUENCE</scope>
</reference>
<dbReference type="GO" id="GO:0000902">
    <property type="term" value="P:cell morphogenesis"/>
    <property type="evidence" value="ECO:0007669"/>
    <property type="project" value="TreeGrafter"/>
</dbReference>
<dbReference type="InterPro" id="IPR006599">
    <property type="entry name" value="CARP_motif"/>
</dbReference>
<dbReference type="GO" id="GO:0005737">
    <property type="term" value="C:cytoplasm"/>
    <property type="evidence" value="ECO:0007669"/>
    <property type="project" value="TreeGrafter"/>
</dbReference>
<dbReference type="Gene3D" id="1.25.40.330">
    <property type="entry name" value="Adenylate cyclase-associated CAP, N-terminal domain"/>
    <property type="match status" value="1"/>
</dbReference>
<dbReference type="FunFam" id="1.25.40.330:FF:000001">
    <property type="entry name" value="Adenylyl cyclase-associated protein"/>
    <property type="match status" value="1"/>
</dbReference>
<dbReference type="GO" id="GO:0003779">
    <property type="term" value="F:actin binding"/>
    <property type="evidence" value="ECO:0007669"/>
    <property type="project" value="InterPro"/>
</dbReference>
<dbReference type="GO" id="GO:0008179">
    <property type="term" value="F:adenylate cyclase binding"/>
    <property type="evidence" value="ECO:0007669"/>
    <property type="project" value="TreeGrafter"/>
</dbReference>
<proteinExistence type="inferred from homology"/>
<dbReference type="PROSITE" id="PS01089">
    <property type="entry name" value="CAP_2"/>
    <property type="match status" value="1"/>
</dbReference>
<evidence type="ECO:0000313" key="5">
    <source>
        <dbReference type="Proteomes" id="UP001497525"/>
    </source>
</evidence>
<dbReference type="InterPro" id="IPR036222">
    <property type="entry name" value="CAP_N_sf"/>
</dbReference>
<dbReference type="SUPFAM" id="SSF101278">
    <property type="entry name" value="N-terminal domain of adenylylcyclase associated protein, CAP"/>
    <property type="match status" value="1"/>
</dbReference>
<dbReference type="Pfam" id="PF08603">
    <property type="entry name" value="CAP_C"/>
    <property type="match status" value="1"/>
</dbReference>
<feature type="domain" description="C-CAP/cofactor C-like" evidence="3">
    <location>
        <begin position="299"/>
        <end position="446"/>
    </location>
</feature>
<dbReference type="InterPro" id="IPR053950">
    <property type="entry name" value="CAP_N"/>
</dbReference>
<dbReference type="AlphaFoldDB" id="A0AAV2TT33"/>
<dbReference type="Pfam" id="PF21938">
    <property type="entry name" value="CAP_N"/>
    <property type="match status" value="1"/>
</dbReference>
<organism evidence="4 5">
    <name type="scientific">Calicophoron daubneyi</name>
    <name type="common">Rumen fluke</name>
    <name type="synonym">Paramphistomum daubneyi</name>
    <dbReference type="NCBI Taxonomy" id="300641"/>
    <lineage>
        <taxon>Eukaryota</taxon>
        <taxon>Metazoa</taxon>
        <taxon>Spiralia</taxon>
        <taxon>Lophotrochozoa</taxon>
        <taxon>Platyhelminthes</taxon>
        <taxon>Trematoda</taxon>
        <taxon>Digenea</taxon>
        <taxon>Plagiorchiida</taxon>
        <taxon>Pronocephalata</taxon>
        <taxon>Paramphistomoidea</taxon>
        <taxon>Paramphistomidae</taxon>
        <taxon>Calicophoron</taxon>
    </lineage>
</organism>
<accession>A0AAV2TT33</accession>
<dbReference type="InterPro" id="IPR036223">
    <property type="entry name" value="CAP_C_sf"/>
</dbReference>
<dbReference type="GO" id="GO:0019933">
    <property type="term" value="P:cAMP-mediated signaling"/>
    <property type="evidence" value="ECO:0007669"/>
    <property type="project" value="TreeGrafter"/>
</dbReference>
<dbReference type="EMBL" id="CAXLJL010000478">
    <property type="protein sequence ID" value="CAL5138103.1"/>
    <property type="molecule type" value="Genomic_DNA"/>
</dbReference>
<comment type="similarity">
    <text evidence="1">Belongs to the CAP family.</text>
</comment>
<dbReference type="PROSITE" id="PS51329">
    <property type="entry name" value="C_CAP_COFACTOR_C"/>
    <property type="match status" value="1"/>
</dbReference>
<sequence>MDKFESLLDRLERVTVSLELASGDKTSHSKQAINGDAAVLDSPIIKGFEEIISGSLSAFLTQSSKIGGDVDKQAQLVQKCFQTQKRFLELTIIRSKPSEGELREIIQACLEPVGAVMKYKDSHRSSLFFNHLSAVAESVAALGWINAPGPAPYIKETQDAAQFFINRVIKDYREKDPEHVTWTKTLAMIWTSLFDYVRQRHTAGLLWNSRGPQAVIGDMLLNSPAPIPPPPPPMPPTLPATNVPEDDSTDRSALFAQLNRGEAVTAGLRKVTDDMKTYKNPKLREGPPLEPQAVLPTKPAKSAKPVSESTKNAGLIELKGNKWTVENFENEQLTVDKTEQKQSVYIYKCTGCTVMVKGKINSISVDNCKKTGVLFDHLISSLDIVNCQSVSVQATGTLQTVNVDKTDGCQIYLSADSKSADVITAKSSAVNILIPKADGDFDEYPVPEQFKTNFTGGGLTTKCNESI</sequence>
<evidence type="ECO:0000313" key="4">
    <source>
        <dbReference type="EMBL" id="CAL5138103.1"/>
    </source>
</evidence>